<proteinExistence type="inferred from homology"/>
<evidence type="ECO:0000256" key="4">
    <source>
        <dbReference type="ARBA" id="ARBA00012239"/>
    </source>
</evidence>
<dbReference type="GO" id="GO:0031071">
    <property type="term" value="F:cysteine desulfurase activity"/>
    <property type="evidence" value="ECO:0007669"/>
    <property type="project" value="UniProtKB-EC"/>
</dbReference>
<dbReference type="PROSITE" id="PS00595">
    <property type="entry name" value="AA_TRANSFER_CLASS_5"/>
    <property type="match status" value="1"/>
</dbReference>
<keyword evidence="6" id="KW-0808">Transferase</keyword>
<dbReference type="EMBL" id="SNZR01000015">
    <property type="protein sequence ID" value="TDR88234.1"/>
    <property type="molecule type" value="Genomic_DNA"/>
</dbReference>
<dbReference type="GO" id="GO:0046872">
    <property type="term" value="F:metal ion binding"/>
    <property type="evidence" value="ECO:0007669"/>
    <property type="project" value="UniProtKB-KW"/>
</dbReference>
<evidence type="ECO:0000256" key="8">
    <source>
        <dbReference type="ARBA" id="ARBA00022898"/>
    </source>
</evidence>
<dbReference type="EC" id="2.8.1.7" evidence="4"/>
<dbReference type="Gene3D" id="3.40.640.10">
    <property type="entry name" value="Type I PLP-dependent aspartate aminotransferase-like (Major domain)"/>
    <property type="match status" value="1"/>
</dbReference>
<gene>
    <name evidence="14" type="ORF">EV668_4106</name>
</gene>
<keyword evidence="15" id="KW-1185">Reference proteome</keyword>
<evidence type="ECO:0000313" key="15">
    <source>
        <dbReference type="Proteomes" id="UP000295122"/>
    </source>
</evidence>
<comment type="catalytic activity">
    <reaction evidence="11">
        <text>(sulfur carrier)-H + L-cysteine = (sulfur carrier)-SH + L-alanine</text>
        <dbReference type="Rhea" id="RHEA:43892"/>
        <dbReference type="Rhea" id="RHEA-COMP:14737"/>
        <dbReference type="Rhea" id="RHEA-COMP:14739"/>
        <dbReference type="ChEBI" id="CHEBI:29917"/>
        <dbReference type="ChEBI" id="CHEBI:35235"/>
        <dbReference type="ChEBI" id="CHEBI:57972"/>
        <dbReference type="ChEBI" id="CHEBI:64428"/>
        <dbReference type="EC" id="2.8.1.7"/>
    </reaction>
</comment>
<keyword evidence="9" id="KW-0408">Iron</keyword>
<evidence type="ECO:0000313" key="14">
    <source>
        <dbReference type="EMBL" id="TDR88234.1"/>
    </source>
</evidence>
<keyword evidence="7" id="KW-0479">Metal-binding</keyword>
<evidence type="ECO:0000256" key="12">
    <source>
        <dbReference type="RuleBase" id="RU004504"/>
    </source>
</evidence>
<keyword evidence="10" id="KW-0411">Iron-sulfur</keyword>
<organism evidence="14 15">
    <name type="scientific">Enterovirga rhinocerotis</name>
    <dbReference type="NCBI Taxonomy" id="1339210"/>
    <lineage>
        <taxon>Bacteria</taxon>
        <taxon>Pseudomonadati</taxon>
        <taxon>Pseudomonadota</taxon>
        <taxon>Alphaproteobacteria</taxon>
        <taxon>Hyphomicrobiales</taxon>
        <taxon>Methylobacteriaceae</taxon>
        <taxon>Enterovirga</taxon>
    </lineage>
</organism>
<comment type="caution">
    <text evidence="14">The sequence shown here is derived from an EMBL/GenBank/DDBJ whole genome shotgun (WGS) entry which is preliminary data.</text>
</comment>
<sequence>MNHTRTYLDHNATSPLRPEAVKAAASLGFVGNPSSIHAEGRRARALVESARARIAAQLGAAPGEVILTSGASEANATVLRPGSLRALDGRPVERLLIGGTEHASILGGHRFPSDAVSLVRVDSLGRVDAEDLRARLSVSDVPTLVTIQIANGETGVIQPIREIAALVHEAGAVLHADAAQAFGRMPLDMAAIGVDAMSVSGHKLGGPAGIGALVLLAERVGPEAALLHGGGQQNGFRAGTENVLGIAGFAAASEAALANLAQDGTRLIALRDAAERVVRRRTPDAVVFGAGAPRLSNTLCFAVPGMKAETALMAFDLAGIAVSSGAACSSGKVGRSHVLAAMGVPEGLASGAIRLSFGWTSKQQDVERFEEAFASVLQRLYDRRPSAAA</sequence>
<dbReference type="InterPro" id="IPR020578">
    <property type="entry name" value="Aminotrans_V_PyrdxlP_BS"/>
</dbReference>
<dbReference type="PANTHER" id="PTHR11601:SF34">
    <property type="entry name" value="CYSTEINE DESULFURASE"/>
    <property type="match status" value="1"/>
</dbReference>
<name>A0A4R7BRC9_9HYPH</name>
<dbReference type="InterPro" id="IPR015421">
    <property type="entry name" value="PyrdxlP-dep_Trfase_major"/>
</dbReference>
<dbReference type="Gene3D" id="1.10.260.50">
    <property type="match status" value="1"/>
</dbReference>
<dbReference type="InterPro" id="IPR015424">
    <property type="entry name" value="PyrdxlP-dep_Trfase"/>
</dbReference>
<evidence type="ECO:0000256" key="10">
    <source>
        <dbReference type="ARBA" id="ARBA00023014"/>
    </source>
</evidence>
<keyword evidence="8" id="KW-0663">Pyridoxal phosphate</keyword>
<dbReference type="Pfam" id="PF00266">
    <property type="entry name" value="Aminotran_5"/>
    <property type="match status" value="1"/>
</dbReference>
<dbReference type="Gene3D" id="3.90.1150.10">
    <property type="entry name" value="Aspartate Aminotransferase, domain 1"/>
    <property type="match status" value="1"/>
</dbReference>
<dbReference type="PANTHER" id="PTHR11601">
    <property type="entry name" value="CYSTEINE DESULFURYLASE FAMILY MEMBER"/>
    <property type="match status" value="1"/>
</dbReference>
<evidence type="ECO:0000256" key="11">
    <source>
        <dbReference type="ARBA" id="ARBA00050776"/>
    </source>
</evidence>
<dbReference type="SUPFAM" id="SSF53383">
    <property type="entry name" value="PLP-dependent transferases"/>
    <property type="match status" value="1"/>
</dbReference>
<evidence type="ECO:0000256" key="9">
    <source>
        <dbReference type="ARBA" id="ARBA00023004"/>
    </source>
</evidence>
<dbReference type="RefSeq" id="WP_133773561.1">
    <property type="nucleotide sequence ID" value="NZ_SNZR01000015.1"/>
</dbReference>
<comment type="cofactor">
    <cofactor evidence="1 12">
        <name>pyridoxal 5'-phosphate</name>
        <dbReference type="ChEBI" id="CHEBI:597326"/>
    </cofactor>
</comment>
<dbReference type="InterPro" id="IPR016454">
    <property type="entry name" value="Cysteine_dSase"/>
</dbReference>
<evidence type="ECO:0000256" key="2">
    <source>
        <dbReference type="ARBA" id="ARBA00003120"/>
    </source>
</evidence>
<dbReference type="AlphaFoldDB" id="A0A4R7BRC9"/>
<dbReference type="Proteomes" id="UP000295122">
    <property type="component" value="Unassembled WGS sequence"/>
</dbReference>
<dbReference type="PIRSF" id="PIRSF005572">
    <property type="entry name" value="NifS"/>
    <property type="match status" value="1"/>
</dbReference>
<comment type="function">
    <text evidence="2">Catalyzes the removal of elemental sulfur atoms from cysteine to produce alanine. Seems to participate in the biosynthesis of the nitrogenase metalloclusters by providing the inorganic sulfur required for the Fe-S core formation.</text>
</comment>
<evidence type="ECO:0000256" key="1">
    <source>
        <dbReference type="ARBA" id="ARBA00001933"/>
    </source>
</evidence>
<dbReference type="OrthoDB" id="9808002at2"/>
<dbReference type="InterPro" id="IPR000192">
    <property type="entry name" value="Aminotrans_V_dom"/>
</dbReference>
<dbReference type="InterPro" id="IPR015422">
    <property type="entry name" value="PyrdxlP-dep_Trfase_small"/>
</dbReference>
<dbReference type="GO" id="GO:0051536">
    <property type="term" value="F:iron-sulfur cluster binding"/>
    <property type="evidence" value="ECO:0007669"/>
    <property type="project" value="UniProtKB-KW"/>
</dbReference>
<evidence type="ECO:0000256" key="5">
    <source>
        <dbReference type="ARBA" id="ARBA00013558"/>
    </source>
</evidence>
<feature type="domain" description="Aminotransferase class V" evidence="13">
    <location>
        <begin position="6"/>
        <end position="369"/>
    </location>
</feature>
<reference evidence="14 15" key="1">
    <citation type="submission" date="2019-03" db="EMBL/GenBank/DDBJ databases">
        <title>Genomic Encyclopedia of Type Strains, Phase IV (KMG-IV): sequencing the most valuable type-strain genomes for metagenomic binning, comparative biology and taxonomic classification.</title>
        <authorList>
            <person name="Goeker M."/>
        </authorList>
    </citation>
    <scope>NUCLEOTIDE SEQUENCE [LARGE SCALE GENOMIC DNA]</scope>
    <source>
        <strain evidence="14 15">DSM 25903</strain>
    </source>
</reference>
<protein>
    <recommendedName>
        <fullName evidence="5">Cysteine desulfurase</fullName>
        <ecNumber evidence="4">2.8.1.7</ecNumber>
    </recommendedName>
</protein>
<evidence type="ECO:0000256" key="7">
    <source>
        <dbReference type="ARBA" id="ARBA00022723"/>
    </source>
</evidence>
<evidence type="ECO:0000256" key="6">
    <source>
        <dbReference type="ARBA" id="ARBA00022679"/>
    </source>
</evidence>
<accession>A0A4R7BRC9</accession>
<comment type="similarity">
    <text evidence="3">Belongs to the class-V pyridoxal-phosphate-dependent aminotransferase family. NifS/IscS subfamily.</text>
</comment>
<evidence type="ECO:0000259" key="13">
    <source>
        <dbReference type="Pfam" id="PF00266"/>
    </source>
</evidence>
<evidence type="ECO:0000256" key="3">
    <source>
        <dbReference type="ARBA" id="ARBA00006490"/>
    </source>
</evidence>